<feature type="region of interest" description="Disordered" evidence="1">
    <location>
        <begin position="86"/>
        <end position="159"/>
    </location>
</feature>
<dbReference type="AlphaFoldDB" id="A0A9W8HNL5"/>
<name>A0A9W8HNL5_9FUNG</name>
<sequence length="159" mass="17063">EAPQDAGPRLASVAGSRSALALHVDGWNRQQEAQPAAQQMRTNTSAAPSTFGSQAHSPQRISWNSGLNGYSIDARDATPQLVGHKRAYGYSNGGNGEERNGSLASDLRQARWDYTRSSKRVREGDSATVPDYADMSSSAATSFSESHSRGVRIDDLLNP</sequence>
<feature type="non-terminal residue" evidence="2">
    <location>
        <position position="1"/>
    </location>
</feature>
<organism evidence="2 3">
    <name type="scientific">Coemansia guatemalensis</name>
    <dbReference type="NCBI Taxonomy" id="2761395"/>
    <lineage>
        <taxon>Eukaryota</taxon>
        <taxon>Fungi</taxon>
        <taxon>Fungi incertae sedis</taxon>
        <taxon>Zoopagomycota</taxon>
        <taxon>Kickxellomycotina</taxon>
        <taxon>Kickxellomycetes</taxon>
        <taxon>Kickxellales</taxon>
        <taxon>Kickxellaceae</taxon>
        <taxon>Coemansia</taxon>
    </lineage>
</organism>
<reference evidence="2" key="1">
    <citation type="submission" date="2022-07" db="EMBL/GenBank/DDBJ databases">
        <title>Phylogenomic reconstructions and comparative analyses of Kickxellomycotina fungi.</title>
        <authorList>
            <person name="Reynolds N.K."/>
            <person name="Stajich J.E."/>
            <person name="Barry K."/>
            <person name="Grigoriev I.V."/>
            <person name="Crous P."/>
            <person name="Smith M.E."/>
        </authorList>
    </citation>
    <scope>NUCLEOTIDE SEQUENCE</scope>
    <source>
        <strain evidence="2">NRRL 1565</strain>
    </source>
</reference>
<dbReference type="EMBL" id="JANBUO010002383">
    <property type="protein sequence ID" value="KAJ2794855.1"/>
    <property type="molecule type" value="Genomic_DNA"/>
</dbReference>
<gene>
    <name evidence="2" type="ORF">H4R20_006081</name>
</gene>
<feature type="compositionally biased region" description="Low complexity" evidence="1">
    <location>
        <begin position="133"/>
        <end position="145"/>
    </location>
</feature>
<feature type="compositionally biased region" description="Polar residues" evidence="1">
    <location>
        <begin position="28"/>
        <end position="66"/>
    </location>
</feature>
<evidence type="ECO:0000256" key="1">
    <source>
        <dbReference type="SAM" id="MobiDB-lite"/>
    </source>
</evidence>
<proteinExistence type="predicted"/>
<comment type="caution">
    <text evidence="2">The sequence shown here is derived from an EMBL/GenBank/DDBJ whole genome shotgun (WGS) entry which is preliminary data.</text>
</comment>
<feature type="compositionally biased region" description="Basic and acidic residues" evidence="1">
    <location>
        <begin position="108"/>
        <end position="125"/>
    </location>
</feature>
<dbReference type="Proteomes" id="UP001140094">
    <property type="component" value="Unassembled WGS sequence"/>
</dbReference>
<keyword evidence="3" id="KW-1185">Reference proteome</keyword>
<feature type="region of interest" description="Disordered" evidence="1">
    <location>
        <begin position="26"/>
        <end position="66"/>
    </location>
</feature>
<evidence type="ECO:0000313" key="3">
    <source>
        <dbReference type="Proteomes" id="UP001140094"/>
    </source>
</evidence>
<accession>A0A9W8HNL5</accession>
<evidence type="ECO:0000313" key="2">
    <source>
        <dbReference type="EMBL" id="KAJ2794855.1"/>
    </source>
</evidence>
<protein>
    <submittedName>
        <fullName evidence="2">Uncharacterized protein</fullName>
    </submittedName>
</protein>
<feature type="compositionally biased region" description="Basic and acidic residues" evidence="1">
    <location>
        <begin position="146"/>
        <end position="159"/>
    </location>
</feature>
<feature type="non-terminal residue" evidence="2">
    <location>
        <position position="159"/>
    </location>
</feature>